<dbReference type="PATRIC" id="fig|1291734.4.peg.1994"/>
<organism evidence="1 2">
    <name type="scientific">Lacticaseibacillus nasuensis JCM 17158</name>
    <dbReference type="NCBI Taxonomy" id="1291734"/>
    <lineage>
        <taxon>Bacteria</taxon>
        <taxon>Bacillati</taxon>
        <taxon>Bacillota</taxon>
        <taxon>Bacilli</taxon>
        <taxon>Lactobacillales</taxon>
        <taxon>Lactobacillaceae</taxon>
        <taxon>Lacticaseibacillus</taxon>
    </lineage>
</organism>
<dbReference type="EMBL" id="AZDJ01000026">
    <property type="protein sequence ID" value="KRK71700.1"/>
    <property type="molecule type" value="Genomic_DNA"/>
</dbReference>
<evidence type="ECO:0000313" key="1">
    <source>
        <dbReference type="EMBL" id="KRK71700.1"/>
    </source>
</evidence>
<dbReference type="STRING" id="1291734.FD02_GL001942"/>
<dbReference type="RefSeq" id="WP_056951209.1">
    <property type="nucleotide sequence ID" value="NZ_AZDJ01000026.1"/>
</dbReference>
<dbReference type="Proteomes" id="UP000051804">
    <property type="component" value="Unassembled WGS sequence"/>
</dbReference>
<sequence>MNDQTLLTLAAAILTGRIGDGPAALTKALHLAPTALTDEHVTLTHAQRDRLRYLFTDYEWMLAKKMAVLDATDPEEGGIVARYQAAKARIARSWLAAPNLATRYVKEPLPDGGQLMHLQLRLDYGEHGLVDVLDFVVPETVAKHIEAKQIDLLTWAKQYLLAEPKTE</sequence>
<dbReference type="AlphaFoldDB" id="A0A0R1JTA5"/>
<name>A0A0R1JTA5_9LACO</name>
<dbReference type="OrthoDB" id="2187056at2"/>
<protein>
    <submittedName>
        <fullName evidence="1">Uncharacterized protein</fullName>
    </submittedName>
</protein>
<comment type="caution">
    <text evidence="1">The sequence shown here is derived from an EMBL/GenBank/DDBJ whole genome shotgun (WGS) entry which is preliminary data.</text>
</comment>
<evidence type="ECO:0000313" key="2">
    <source>
        <dbReference type="Proteomes" id="UP000051804"/>
    </source>
</evidence>
<proteinExistence type="predicted"/>
<keyword evidence="2" id="KW-1185">Reference proteome</keyword>
<accession>A0A0R1JTA5</accession>
<reference evidence="1 2" key="1">
    <citation type="journal article" date="2015" name="Genome Announc.">
        <title>Expanding the biotechnology potential of lactobacilli through comparative genomics of 213 strains and associated genera.</title>
        <authorList>
            <person name="Sun Z."/>
            <person name="Harris H.M."/>
            <person name="McCann A."/>
            <person name="Guo C."/>
            <person name="Argimon S."/>
            <person name="Zhang W."/>
            <person name="Yang X."/>
            <person name="Jeffery I.B."/>
            <person name="Cooney J.C."/>
            <person name="Kagawa T.F."/>
            <person name="Liu W."/>
            <person name="Song Y."/>
            <person name="Salvetti E."/>
            <person name="Wrobel A."/>
            <person name="Rasinkangas P."/>
            <person name="Parkhill J."/>
            <person name="Rea M.C."/>
            <person name="O'Sullivan O."/>
            <person name="Ritari J."/>
            <person name="Douillard F.P."/>
            <person name="Paul Ross R."/>
            <person name="Yang R."/>
            <person name="Briner A.E."/>
            <person name="Felis G.E."/>
            <person name="de Vos W.M."/>
            <person name="Barrangou R."/>
            <person name="Klaenhammer T.R."/>
            <person name="Caufield P.W."/>
            <person name="Cui Y."/>
            <person name="Zhang H."/>
            <person name="O'Toole P.W."/>
        </authorList>
    </citation>
    <scope>NUCLEOTIDE SEQUENCE [LARGE SCALE GENOMIC DNA]</scope>
    <source>
        <strain evidence="1 2">JCM 17158</strain>
    </source>
</reference>
<gene>
    <name evidence="1" type="ORF">FD02_GL001942</name>
</gene>